<keyword evidence="2" id="KW-1185">Reference proteome</keyword>
<evidence type="ECO:0000313" key="1">
    <source>
        <dbReference type="EMBL" id="SHL71884.1"/>
    </source>
</evidence>
<organism evidence="1 2">
    <name type="scientific">Lacicoccus alkaliphilus DSM 16010</name>
    <dbReference type="NCBI Taxonomy" id="1123231"/>
    <lineage>
        <taxon>Bacteria</taxon>
        <taxon>Bacillati</taxon>
        <taxon>Bacillota</taxon>
        <taxon>Bacilli</taxon>
        <taxon>Bacillales</taxon>
        <taxon>Salinicoccaceae</taxon>
        <taxon>Lacicoccus</taxon>
    </lineage>
</organism>
<dbReference type="AlphaFoldDB" id="A0A1M7CXD3"/>
<protein>
    <submittedName>
        <fullName evidence="1">Uncharacterized protein</fullName>
    </submittedName>
</protein>
<dbReference type="Proteomes" id="UP000184206">
    <property type="component" value="Unassembled WGS sequence"/>
</dbReference>
<sequence>MEMSITEQLQYSTIRIECEHINGMISTGTGYFFKFKENEENGSYMPVVITNKHVI</sequence>
<reference evidence="1 2" key="1">
    <citation type="submission" date="2016-11" db="EMBL/GenBank/DDBJ databases">
        <authorList>
            <person name="Jaros S."/>
            <person name="Januszkiewicz K."/>
            <person name="Wedrychowicz H."/>
        </authorList>
    </citation>
    <scope>NUCLEOTIDE SEQUENCE [LARGE SCALE GENOMIC DNA]</scope>
    <source>
        <strain evidence="1 2">DSM 16010</strain>
    </source>
</reference>
<evidence type="ECO:0000313" key="2">
    <source>
        <dbReference type="Proteomes" id="UP000184206"/>
    </source>
</evidence>
<dbReference type="EMBL" id="FRCF01000002">
    <property type="protein sequence ID" value="SHL71884.1"/>
    <property type="molecule type" value="Genomic_DNA"/>
</dbReference>
<proteinExistence type="predicted"/>
<name>A0A1M7CXD3_9BACL</name>
<gene>
    <name evidence="1" type="ORF">SAMN02745189_00920</name>
</gene>
<accession>A0A1M7CXD3</accession>